<dbReference type="Gene3D" id="3.90.1530.30">
    <property type="match status" value="1"/>
</dbReference>
<evidence type="ECO:0000313" key="2">
    <source>
        <dbReference type="EMBL" id="GEP59455.1"/>
    </source>
</evidence>
<dbReference type="Gene3D" id="1.10.10.2830">
    <property type="match status" value="1"/>
</dbReference>
<sequence>MPDGMAPAPVAKAFADATISIPLDEITTLHPVTDTVRASRKYAQITASVREVGLIEPIAVSIDPRTPGRYMVVDGRLRLEALKELGERDAVCLLSSDDEAYTFNKRTNRLAIIQEHKMILRAIELGASEDRVAAALHVKIDHIRRKRRLLDGISPDAVAILEDKHVSINAFDALRKMVSERQIEVAQAMVVMNRFTVSYAKTLLAGTPDSQLIAGRRRRQKTNGVTDEQLSIMQRESATLDREFRVIEETYGLDHLDLVLAKGYLGRMLANVQVHNYLERHHKDILAELMQLTEQQATVA</sequence>
<dbReference type="SUPFAM" id="SSF110849">
    <property type="entry name" value="ParB/Sulfiredoxin"/>
    <property type="match status" value="1"/>
</dbReference>
<dbReference type="InterPro" id="IPR050336">
    <property type="entry name" value="Chromosome_partition/occlusion"/>
</dbReference>
<dbReference type="PANTHER" id="PTHR33375">
    <property type="entry name" value="CHROMOSOME-PARTITIONING PROTEIN PARB-RELATED"/>
    <property type="match status" value="1"/>
</dbReference>
<dbReference type="GO" id="GO:0007059">
    <property type="term" value="P:chromosome segregation"/>
    <property type="evidence" value="ECO:0007669"/>
    <property type="project" value="TreeGrafter"/>
</dbReference>
<dbReference type="OrthoDB" id="7632576at2"/>
<keyword evidence="3" id="KW-1185">Reference proteome</keyword>
<dbReference type="EMBL" id="BKAJ01000131">
    <property type="protein sequence ID" value="GEP59455.1"/>
    <property type="molecule type" value="Genomic_DNA"/>
</dbReference>
<dbReference type="Proteomes" id="UP000321058">
    <property type="component" value="Unassembled WGS sequence"/>
</dbReference>
<evidence type="ECO:0000259" key="1">
    <source>
        <dbReference type="SMART" id="SM00470"/>
    </source>
</evidence>
<dbReference type="PANTHER" id="PTHR33375:SF1">
    <property type="entry name" value="CHROMOSOME-PARTITIONING PROTEIN PARB-RELATED"/>
    <property type="match status" value="1"/>
</dbReference>
<dbReference type="SUPFAM" id="SSF109709">
    <property type="entry name" value="KorB DNA-binding domain-like"/>
    <property type="match status" value="1"/>
</dbReference>
<dbReference type="InterPro" id="IPR036086">
    <property type="entry name" value="ParB/Sulfiredoxin_sf"/>
</dbReference>
<dbReference type="InterPro" id="IPR003115">
    <property type="entry name" value="ParB_N"/>
</dbReference>
<protein>
    <submittedName>
        <fullName evidence="2">Chromosome partitioning protein ParB</fullName>
    </submittedName>
</protein>
<reference evidence="2 3" key="1">
    <citation type="submission" date="2019-07" db="EMBL/GenBank/DDBJ databases">
        <title>Whole genome shotgun sequence of Reyranella soli NBRC 108950.</title>
        <authorList>
            <person name="Hosoyama A."/>
            <person name="Uohara A."/>
            <person name="Ohji S."/>
            <person name="Ichikawa N."/>
        </authorList>
    </citation>
    <scope>NUCLEOTIDE SEQUENCE [LARGE SCALE GENOMIC DNA]</scope>
    <source>
        <strain evidence="2 3">NBRC 108950</strain>
    </source>
</reference>
<organism evidence="2 3">
    <name type="scientific">Reyranella soli</name>
    <dbReference type="NCBI Taxonomy" id="1230389"/>
    <lineage>
        <taxon>Bacteria</taxon>
        <taxon>Pseudomonadati</taxon>
        <taxon>Pseudomonadota</taxon>
        <taxon>Alphaproteobacteria</taxon>
        <taxon>Hyphomicrobiales</taxon>
        <taxon>Reyranellaceae</taxon>
        <taxon>Reyranella</taxon>
    </lineage>
</organism>
<comment type="caution">
    <text evidence="2">The sequence shown here is derived from an EMBL/GenBank/DDBJ whole genome shotgun (WGS) entry which is preliminary data.</text>
</comment>
<dbReference type="SMART" id="SM00470">
    <property type="entry name" value="ParB"/>
    <property type="match status" value="1"/>
</dbReference>
<dbReference type="GO" id="GO:0005694">
    <property type="term" value="C:chromosome"/>
    <property type="evidence" value="ECO:0007669"/>
    <property type="project" value="TreeGrafter"/>
</dbReference>
<dbReference type="Pfam" id="PF07506">
    <property type="entry name" value="RepB"/>
    <property type="match status" value="1"/>
</dbReference>
<feature type="domain" description="ParB-like N-terminal" evidence="1">
    <location>
        <begin position="19"/>
        <end position="109"/>
    </location>
</feature>
<gene>
    <name evidence="2" type="ORF">RSO01_66210</name>
</gene>
<evidence type="ECO:0000313" key="3">
    <source>
        <dbReference type="Proteomes" id="UP000321058"/>
    </source>
</evidence>
<name>A0A512NKJ4_9HYPH</name>
<dbReference type="AlphaFoldDB" id="A0A512NKJ4"/>
<accession>A0A512NKJ4</accession>
<proteinExistence type="predicted"/>
<dbReference type="InterPro" id="IPR011111">
    <property type="entry name" value="Plasmid_RepB"/>
</dbReference>
<dbReference type="Pfam" id="PF02195">
    <property type="entry name" value="ParB_N"/>
    <property type="match status" value="1"/>
</dbReference>